<dbReference type="InterPro" id="IPR000276">
    <property type="entry name" value="GPCR_Rhodpsn"/>
</dbReference>
<evidence type="ECO:0000256" key="8">
    <source>
        <dbReference type="SAM" id="Phobius"/>
    </source>
</evidence>
<dbReference type="EMBL" id="CALNXI010000727">
    <property type="protein sequence ID" value="CAH3041089.1"/>
    <property type="molecule type" value="Genomic_DNA"/>
</dbReference>
<evidence type="ECO:0000256" key="2">
    <source>
        <dbReference type="ARBA" id="ARBA00022692"/>
    </source>
</evidence>
<sequence length="154" mass="17892">LLVCWTIFKHPRLRSTSNIFIACLALSDVLIAVLGFPFTLAVLFTGRWPFDKAACNFQGFTFTVFGTFSLVTMTLTAIARYFKVTRPVFNINAFPDIFNVQRRIFLPPWKIHLYLRLRQVKRGRMSFNGNIFNYRVLWTNSILSYLYFPLCSAA</sequence>
<feature type="transmembrane region" description="Helical" evidence="8">
    <location>
        <begin position="19"/>
        <end position="45"/>
    </location>
</feature>
<keyword evidence="3 8" id="KW-1133">Transmembrane helix</keyword>
<keyword evidence="5 8" id="KW-0472">Membrane</keyword>
<comment type="subcellular location">
    <subcellularLocation>
        <location evidence="1">Membrane</location>
        <topology evidence="1">Multi-pass membrane protein</topology>
    </subcellularLocation>
</comment>
<dbReference type="SUPFAM" id="SSF81321">
    <property type="entry name" value="Family A G protein-coupled receptor-like"/>
    <property type="match status" value="1"/>
</dbReference>
<evidence type="ECO:0000256" key="5">
    <source>
        <dbReference type="ARBA" id="ARBA00023136"/>
    </source>
</evidence>
<dbReference type="PROSITE" id="PS50262">
    <property type="entry name" value="G_PROTEIN_RECEP_F1_2"/>
    <property type="match status" value="1"/>
</dbReference>
<proteinExistence type="predicted"/>
<name>A0ABN8N1S4_9CNID</name>
<keyword evidence="7" id="KW-0807">Transducer</keyword>
<dbReference type="PANTHER" id="PTHR24240">
    <property type="entry name" value="OPSIN"/>
    <property type="match status" value="1"/>
</dbReference>
<feature type="transmembrane region" description="Helical" evidence="8">
    <location>
        <begin position="57"/>
        <end position="82"/>
    </location>
</feature>
<dbReference type="PRINTS" id="PR00237">
    <property type="entry name" value="GPCRRHODOPSN"/>
</dbReference>
<comment type="caution">
    <text evidence="10">The sequence shown here is derived from an EMBL/GenBank/DDBJ whole genome shotgun (WGS) entry which is preliminary data.</text>
</comment>
<evidence type="ECO:0000256" key="7">
    <source>
        <dbReference type="ARBA" id="ARBA00023224"/>
    </source>
</evidence>
<keyword evidence="2 8" id="KW-0812">Transmembrane</keyword>
<gene>
    <name evidence="10" type="ORF">PEVE_00040171</name>
</gene>
<evidence type="ECO:0000259" key="9">
    <source>
        <dbReference type="PROSITE" id="PS50262"/>
    </source>
</evidence>
<organism evidence="10 11">
    <name type="scientific">Porites evermanni</name>
    <dbReference type="NCBI Taxonomy" id="104178"/>
    <lineage>
        <taxon>Eukaryota</taxon>
        <taxon>Metazoa</taxon>
        <taxon>Cnidaria</taxon>
        <taxon>Anthozoa</taxon>
        <taxon>Hexacorallia</taxon>
        <taxon>Scleractinia</taxon>
        <taxon>Fungiina</taxon>
        <taxon>Poritidae</taxon>
        <taxon>Porites</taxon>
    </lineage>
</organism>
<accession>A0ABN8N1S4</accession>
<feature type="domain" description="G-protein coupled receptors family 1 profile" evidence="9">
    <location>
        <begin position="1"/>
        <end position="88"/>
    </location>
</feature>
<evidence type="ECO:0000256" key="3">
    <source>
        <dbReference type="ARBA" id="ARBA00022989"/>
    </source>
</evidence>
<dbReference type="InterPro" id="IPR017452">
    <property type="entry name" value="GPCR_Rhodpsn_7TM"/>
</dbReference>
<keyword evidence="11" id="KW-1185">Reference proteome</keyword>
<dbReference type="CDD" id="cd00637">
    <property type="entry name" value="7tm_classA_rhodopsin-like"/>
    <property type="match status" value="1"/>
</dbReference>
<keyword evidence="6" id="KW-0675">Receptor</keyword>
<feature type="non-terminal residue" evidence="10">
    <location>
        <position position="1"/>
    </location>
</feature>
<dbReference type="Proteomes" id="UP001159427">
    <property type="component" value="Unassembled WGS sequence"/>
</dbReference>
<evidence type="ECO:0000256" key="6">
    <source>
        <dbReference type="ARBA" id="ARBA00023170"/>
    </source>
</evidence>
<evidence type="ECO:0000256" key="4">
    <source>
        <dbReference type="ARBA" id="ARBA00023040"/>
    </source>
</evidence>
<protein>
    <recommendedName>
        <fullName evidence="9">G-protein coupled receptors family 1 profile domain-containing protein</fullName>
    </recommendedName>
</protein>
<keyword evidence="4" id="KW-0297">G-protein coupled receptor</keyword>
<dbReference type="Gene3D" id="1.20.1070.10">
    <property type="entry name" value="Rhodopsin 7-helix transmembrane proteins"/>
    <property type="match status" value="1"/>
</dbReference>
<dbReference type="Pfam" id="PF00001">
    <property type="entry name" value="7tm_1"/>
    <property type="match status" value="1"/>
</dbReference>
<evidence type="ECO:0000313" key="11">
    <source>
        <dbReference type="Proteomes" id="UP001159427"/>
    </source>
</evidence>
<reference evidence="10 11" key="1">
    <citation type="submission" date="2022-05" db="EMBL/GenBank/DDBJ databases">
        <authorList>
            <consortium name="Genoscope - CEA"/>
            <person name="William W."/>
        </authorList>
    </citation>
    <scope>NUCLEOTIDE SEQUENCE [LARGE SCALE GENOMIC DNA]</scope>
</reference>
<evidence type="ECO:0000256" key="1">
    <source>
        <dbReference type="ARBA" id="ARBA00004141"/>
    </source>
</evidence>
<dbReference type="InterPro" id="IPR050125">
    <property type="entry name" value="GPCR_opsins"/>
</dbReference>
<evidence type="ECO:0000313" key="10">
    <source>
        <dbReference type="EMBL" id="CAH3041089.1"/>
    </source>
</evidence>